<keyword evidence="5" id="KW-1185">Reference proteome</keyword>
<sequence length="249" mass="27490">MMEHAAIFIPASPASSAAHTPIKFRTPAPSRSGSIWIPATPPSGGFEQQQPPTSYPMSDDSWAHLLLDDASMIVPHHLDDDNGLYDPTYDPTHQTTSEASTASTATPSMLTEPIESTSQYLVRMSCEFIDSINNRDWANAERLACIVDHSCFTARLTEFPEVDSWWKHLETYKFIHSHAPNVYINILGTSCELDEFLGCANVYVNAEASGQPGGIATQGVSLFEWKRNDFTGEWLCVRHTALKGIEGIV</sequence>
<reference evidence="3 5" key="2">
    <citation type="submission" date="2023-09" db="EMBL/GenBank/DDBJ databases">
        <title>Complete-Gapless Cercospora beticola genome.</title>
        <authorList>
            <person name="Wyatt N.A."/>
            <person name="Spanner R.E."/>
            <person name="Bolton M.D."/>
        </authorList>
    </citation>
    <scope>NUCLEOTIDE SEQUENCE [LARGE SCALE GENOMIC DNA]</scope>
    <source>
        <strain evidence="3">Cb09-40</strain>
    </source>
</reference>
<protein>
    <submittedName>
        <fullName evidence="2">Uncharacterized protein</fullName>
    </submittedName>
</protein>
<feature type="compositionally biased region" description="Low complexity" evidence="1">
    <location>
        <begin position="95"/>
        <end position="106"/>
    </location>
</feature>
<proteinExistence type="predicted"/>
<reference evidence="2 4" key="1">
    <citation type="submission" date="2015-10" db="EMBL/GenBank/DDBJ databases">
        <title>The cercosporin biosynthetic gene cluster was horizontally transferred to several fungal lineages and shown to be expanded in Cercospora beticola based on microsynteny with recipient genomes.</title>
        <authorList>
            <person name="De Jonge R."/>
            <person name="Ebert M.K."/>
            <person name="Suttle J.C."/>
            <person name="Jurick Ii W.M."/>
            <person name="Secor G.A."/>
            <person name="Thomma B.P."/>
            <person name="Van De Peer Y."/>
            <person name="Bolton M.D."/>
        </authorList>
    </citation>
    <scope>NUCLEOTIDE SEQUENCE [LARGE SCALE GENOMIC DNA]</scope>
    <source>
        <strain evidence="2 4">09-40</strain>
    </source>
</reference>
<feature type="region of interest" description="Disordered" evidence="1">
    <location>
        <begin position="84"/>
        <end position="109"/>
    </location>
</feature>
<evidence type="ECO:0000313" key="4">
    <source>
        <dbReference type="Proteomes" id="UP000230605"/>
    </source>
</evidence>
<name>A0A2G5I7U6_CERBT</name>
<accession>A0A2G5I7U6</accession>
<evidence type="ECO:0000256" key="1">
    <source>
        <dbReference type="SAM" id="MobiDB-lite"/>
    </source>
</evidence>
<dbReference type="EMBL" id="LKMD01000100">
    <property type="protein sequence ID" value="PIB00926.1"/>
    <property type="molecule type" value="Genomic_DNA"/>
</dbReference>
<dbReference type="Proteomes" id="UP001302367">
    <property type="component" value="Chromosome 1"/>
</dbReference>
<gene>
    <name evidence="2" type="ORF">CB0940_00208</name>
    <name evidence="3" type="ORF">RHO25_000215</name>
</gene>
<dbReference type="OrthoDB" id="3631714at2759"/>
<evidence type="ECO:0000313" key="5">
    <source>
        <dbReference type="Proteomes" id="UP001302367"/>
    </source>
</evidence>
<dbReference type="AlphaFoldDB" id="A0A2G5I7U6"/>
<evidence type="ECO:0000313" key="2">
    <source>
        <dbReference type="EMBL" id="PIB00926.1"/>
    </source>
</evidence>
<evidence type="ECO:0000313" key="3">
    <source>
        <dbReference type="EMBL" id="WPA95613.1"/>
    </source>
</evidence>
<dbReference type="EMBL" id="CP134184">
    <property type="protein sequence ID" value="WPA95613.1"/>
    <property type="molecule type" value="Genomic_DNA"/>
</dbReference>
<organism evidence="2 4">
    <name type="scientific">Cercospora beticola</name>
    <name type="common">Sugarbeet leaf spot fungus</name>
    <dbReference type="NCBI Taxonomy" id="122368"/>
    <lineage>
        <taxon>Eukaryota</taxon>
        <taxon>Fungi</taxon>
        <taxon>Dikarya</taxon>
        <taxon>Ascomycota</taxon>
        <taxon>Pezizomycotina</taxon>
        <taxon>Dothideomycetes</taxon>
        <taxon>Dothideomycetidae</taxon>
        <taxon>Mycosphaerellales</taxon>
        <taxon>Mycosphaerellaceae</taxon>
        <taxon>Cercospora</taxon>
    </lineage>
</organism>
<dbReference type="Proteomes" id="UP000230605">
    <property type="component" value="Chromosome 1"/>
</dbReference>